<comment type="caution">
    <text evidence="3">The sequence shown here is derived from an EMBL/GenBank/DDBJ whole genome shotgun (WGS) entry which is preliminary data.</text>
</comment>
<dbReference type="STRING" id="1105367.CG50_08930"/>
<dbReference type="EMBL" id="JFZB01000003">
    <property type="protein sequence ID" value="KFI29746.1"/>
    <property type="molecule type" value="Genomic_DNA"/>
</dbReference>
<feature type="signal peptide" evidence="1">
    <location>
        <begin position="1"/>
        <end position="22"/>
    </location>
</feature>
<feature type="chain" id="PRO_5001817460" description="Phosphodiester glycosidase domain-containing protein" evidence="1">
    <location>
        <begin position="23"/>
        <end position="249"/>
    </location>
</feature>
<dbReference type="eggNOG" id="COG3698">
    <property type="taxonomic scope" value="Bacteria"/>
</dbReference>
<feature type="domain" description="Phosphodiester glycosidase" evidence="2">
    <location>
        <begin position="74"/>
        <end position="225"/>
    </location>
</feature>
<dbReference type="OrthoDB" id="5515706at2"/>
<sequence length="249" mass="26811">MRTLWASLLFTLSVLVPRAALAEDPCRTVDFEDIPFTVCEAKATDDVRLWLKSGDAPIGSPARVQDVLKPGERLVFAMNAGMFEADRSPVGLYVEDGQEIAPLVTRSSGGNFSLTPNGVLCIGTPDGGTGFSIFETSEYAARRPACRYATQSGPMLVLGGELHPRFLADSDSVYIRNGVGVSADGQTAWFAISDKPVNFHRFARFFRDALGARDALYFDGSISRLAVPGEGRNDFGFPVGPIVGMVAHD</sequence>
<dbReference type="InterPro" id="IPR018711">
    <property type="entry name" value="NAGPA"/>
</dbReference>
<evidence type="ECO:0000259" key="2">
    <source>
        <dbReference type="Pfam" id="PF09992"/>
    </source>
</evidence>
<evidence type="ECO:0000256" key="1">
    <source>
        <dbReference type="SAM" id="SignalP"/>
    </source>
</evidence>
<proteinExistence type="predicted"/>
<dbReference type="AlphaFoldDB" id="A0A086Y646"/>
<dbReference type="Pfam" id="PF09992">
    <property type="entry name" value="NAGPA"/>
    <property type="match status" value="1"/>
</dbReference>
<protein>
    <recommendedName>
        <fullName evidence="2">Phosphodiester glycosidase domain-containing protein</fullName>
    </recommendedName>
</protein>
<gene>
    <name evidence="3" type="ORF">CG50_08930</name>
</gene>
<dbReference type="Proteomes" id="UP000028824">
    <property type="component" value="Unassembled WGS sequence"/>
</dbReference>
<keyword evidence="1" id="KW-0732">Signal</keyword>
<reference evidence="3 4" key="1">
    <citation type="submission" date="2014-03" db="EMBL/GenBank/DDBJ databases">
        <title>Genome of Paenirhodobacter enshiensis DW2-9.</title>
        <authorList>
            <person name="Wang D."/>
            <person name="Wang G."/>
        </authorList>
    </citation>
    <scope>NUCLEOTIDE SEQUENCE [LARGE SCALE GENOMIC DNA]</scope>
    <source>
        <strain evidence="3 4">DW2-9</strain>
    </source>
</reference>
<evidence type="ECO:0000313" key="4">
    <source>
        <dbReference type="Proteomes" id="UP000028824"/>
    </source>
</evidence>
<dbReference type="RefSeq" id="WP_036634863.1">
    <property type="nucleotide sequence ID" value="NZ_JFZB01000003.1"/>
</dbReference>
<organism evidence="3 4">
    <name type="scientific">Paenirhodobacter enshiensis</name>
    <dbReference type="NCBI Taxonomy" id="1105367"/>
    <lineage>
        <taxon>Bacteria</taxon>
        <taxon>Pseudomonadati</taxon>
        <taxon>Pseudomonadota</taxon>
        <taxon>Alphaproteobacteria</taxon>
        <taxon>Rhodobacterales</taxon>
        <taxon>Rhodobacter group</taxon>
        <taxon>Paenirhodobacter</taxon>
    </lineage>
</organism>
<evidence type="ECO:0000313" key="3">
    <source>
        <dbReference type="EMBL" id="KFI29746.1"/>
    </source>
</evidence>
<name>A0A086Y646_9RHOB</name>
<keyword evidence="4" id="KW-1185">Reference proteome</keyword>
<accession>A0A086Y646</accession>